<keyword evidence="4" id="KW-1185">Reference proteome</keyword>
<dbReference type="Gene3D" id="1.25.40.10">
    <property type="entry name" value="Tetratricopeptide repeat domain"/>
    <property type="match status" value="1"/>
</dbReference>
<comment type="caution">
    <text evidence="3">The sequence shown here is derived from an EMBL/GenBank/DDBJ whole genome shotgun (WGS) entry which is preliminary data.</text>
</comment>
<dbReference type="SMART" id="SM00382">
    <property type="entry name" value="AAA"/>
    <property type="match status" value="1"/>
</dbReference>
<dbReference type="EMBL" id="QVNQ01000005">
    <property type="protein sequence ID" value="RFS84144.1"/>
    <property type="molecule type" value="Genomic_DNA"/>
</dbReference>
<dbReference type="Gene3D" id="3.40.50.300">
    <property type="entry name" value="P-loop containing nucleotide triphosphate hydrolases"/>
    <property type="match status" value="1"/>
</dbReference>
<evidence type="ECO:0000259" key="2">
    <source>
        <dbReference type="SMART" id="SM00382"/>
    </source>
</evidence>
<gene>
    <name evidence="3" type="ORF">D0T12_18475</name>
</gene>
<dbReference type="OrthoDB" id="3210382at2"/>
<name>A0A372GFI1_9ACTN</name>
<dbReference type="InterPro" id="IPR003593">
    <property type="entry name" value="AAA+_ATPase"/>
</dbReference>
<dbReference type="RefSeq" id="WP_117400831.1">
    <property type="nucleotide sequence ID" value="NZ_QVNQ01000005.1"/>
</dbReference>
<dbReference type="PANTHER" id="PTHR46082">
    <property type="entry name" value="ATP/GTP-BINDING PROTEIN-RELATED"/>
    <property type="match status" value="1"/>
</dbReference>
<accession>A0A372GFI1</accession>
<feature type="domain" description="AAA+ ATPase" evidence="2">
    <location>
        <begin position="202"/>
        <end position="354"/>
    </location>
</feature>
<dbReference type="InterPro" id="IPR027417">
    <property type="entry name" value="P-loop_NTPase"/>
</dbReference>
<dbReference type="PANTHER" id="PTHR46082:SF6">
    <property type="entry name" value="AAA+ ATPASE DOMAIN-CONTAINING PROTEIN-RELATED"/>
    <property type="match status" value="1"/>
</dbReference>
<evidence type="ECO:0000256" key="1">
    <source>
        <dbReference type="SAM" id="MobiDB-lite"/>
    </source>
</evidence>
<dbReference type="Proteomes" id="UP000262882">
    <property type="component" value="Unassembled WGS sequence"/>
</dbReference>
<dbReference type="AlphaFoldDB" id="A0A372GFI1"/>
<dbReference type="Pfam" id="PF13374">
    <property type="entry name" value="TPR_10"/>
    <property type="match status" value="1"/>
</dbReference>
<dbReference type="InterPro" id="IPR011990">
    <property type="entry name" value="TPR-like_helical_dom_sf"/>
</dbReference>
<organism evidence="3 4">
    <name type="scientific">Actinomadura spongiicola</name>
    <dbReference type="NCBI Taxonomy" id="2303421"/>
    <lineage>
        <taxon>Bacteria</taxon>
        <taxon>Bacillati</taxon>
        <taxon>Actinomycetota</taxon>
        <taxon>Actinomycetes</taxon>
        <taxon>Streptosporangiales</taxon>
        <taxon>Thermomonosporaceae</taxon>
        <taxon>Actinomadura</taxon>
    </lineage>
</organism>
<evidence type="ECO:0000313" key="4">
    <source>
        <dbReference type="Proteomes" id="UP000262882"/>
    </source>
</evidence>
<protein>
    <recommendedName>
        <fullName evidence="2">AAA+ ATPase domain-containing protein</fullName>
    </recommendedName>
</protein>
<feature type="region of interest" description="Disordered" evidence="1">
    <location>
        <begin position="158"/>
        <end position="182"/>
    </location>
</feature>
<dbReference type="Pfam" id="PF13424">
    <property type="entry name" value="TPR_12"/>
    <property type="match status" value="1"/>
</dbReference>
<reference evidence="3 4" key="1">
    <citation type="submission" date="2018-08" db="EMBL/GenBank/DDBJ databases">
        <title>Actinomadura spongicola sp. nov., isolated from marine sponge Leucetta chagosensis.</title>
        <authorList>
            <person name="Li L."/>
            <person name="Lin H.W."/>
        </authorList>
    </citation>
    <scope>NUCLEOTIDE SEQUENCE [LARGE SCALE GENOMIC DNA]</scope>
    <source>
        <strain evidence="3 4">LHW52907</strain>
    </source>
</reference>
<evidence type="ECO:0000313" key="3">
    <source>
        <dbReference type="EMBL" id="RFS84144.1"/>
    </source>
</evidence>
<dbReference type="SUPFAM" id="SSF48452">
    <property type="entry name" value="TPR-like"/>
    <property type="match status" value="1"/>
</dbReference>
<sequence length="874" mass="99413">MTRKVTPLGKEITRATDRLLAKVFMNPNRGDEDKFPGLARICRTVEPELWNQNKKTLALIAVIQVALQHCSFDRIHSDCDVPWRHISETLCGLRPKDELPPPANGVQHTYKDFRDALYVEVTARGFVGSKDNVFKTKVTRPFRQMLADRLLEMERDARQISESSIGEQESEPAPEPKNKNPWPEYIPRQKLHARFNELVTAGHKLIVLVGPPGMGKTWLAKTLTVNADGTFAPIIRIMDAEIHLPDLQIALSSCGIVNQLEVGNDPKGRLSLLFSSENAPTFVILDNLQSADEIRRMLPTDLARIKPTVVVTARRKGQAPPSYAFIDVGHMTELEAVEAIQNRLPRLSEDEAVHLASRLHTHPLLISSACTLLAEYDVPVHEFCDELEHESRILLEHVPTEEGESLPTLIQNVVRLIGEHDPLALEALACISLLTPPYVDMQLVREYLEHSNSASGVRYVQMIHTLEAFSIVQPVNPRRTFVQIHPLVQLVLRDILHDKAEHVIASIYPIWLDRTRKLEVAVRELLADQEKVISPRRSDLVATARDVILLLNTFVYFVVSTRERIAEAEKNTTLGLIRKDVANYAKLLRLLKAGQFRDLGFIYEVGPDWQTLDWIRGNLTPTDYGFNEFAVRYAVMCMAESEGIIPTVEWIRERFGQTAEISDFMFRYAIRRRAADSRAGQDIIPKVLRLAPAEQHIAKAMTFYREGRFDDAAYQFRMALAIQDEVLEEWHADTLATLLNLAIILGKKGDFVAAHTRMYNLLEVSTRVHGEEHLTTLHIQHNMTWVLTELERLREASDMCRVLLTKERNVLGDEHSLTLLTRINLARCLGLDGQLVESREEFEDVISILERTLGRDSDYVERAKQIFRDIHGES</sequence>
<dbReference type="SUPFAM" id="SSF52540">
    <property type="entry name" value="P-loop containing nucleoside triphosphate hydrolases"/>
    <property type="match status" value="1"/>
</dbReference>
<dbReference type="InterPro" id="IPR053137">
    <property type="entry name" value="NLR-like"/>
</dbReference>
<proteinExistence type="predicted"/>